<dbReference type="Proteomes" id="UP000019373">
    <property type="component" value="Unassembled WGS sequence"/>
</dbReference>
<feature type="region of interest" description="Disordered" evidence="1">
    <location>
        <begin position="335"/>
        <end position="363"/>
    </location>
</feature>
<dbReference type="OrthoDB" id="5387895at2759"/>
<gene>
    <name evidence="2" type="ORF">EPUS_05863</name>
</gene>
<evidence type="ECO:0000313" key="3">
    <source>
        <dbReference type="Proteomes" id="UP000019373"/>
    </source>
</evidence>
<keyword evidence="3" id="KW-1185">Reference proteome</keyword>
<feature type="compositionally biased region" description="Polar residues" evidence="1">
    <location>
        <begin position="13"/>
        <end position="26"/>
    </location>
</feature>
<feature type="compositionally biased region" description="Low complexity" evidence="1">
    <location>
        <begin position="53"/>
        <end position="65"/>
    </location>
</feature>
<dbReference type="HOGENOM" id="CLU_046721_0_0_1"/>
<reference evidence="3" key="1">
    <citation type="journal article" date="2014" name="BMC Genomics">
        <title>Genome characteristics reveal the impact of lichenization on lichen-forming fungus Endocarpon pusillum Hedwig (Verrucariales, Ascomycota).</title>
        <authorList>
            <person name="Wang Y.-Y."/>
            <person name="Liu B."/>
            <person name="Zhang X.-Y."/>
            <person name="Zhou Q.-M."/>
            <person name="Zhang T."/>
            <person name="Li H."/>
            <person name="Yu Y.-F."/>
            <person name="Zhang X.-L."/>
            <person name="Hao X.-Y."/>
            <person name="Wang M."/>
            <person name="Wang L."/>
            <person name="Wei J.-C."/>
        </authorList>
    </citation>
    <scope>NUCLEOTIDE SEQUENCE [LARGE SCALE GENOMIC DNA]</scope>
    <source>
        <strain evidence="3">Z07020 / HMAS-L-300199</strain>
    </source>
</reference>
<dbReference type="AlphaFoldDB" id="U1I067"/>
<dbReference type="EMBL" id="KE720743">
    <property type="protein sequence ID" value="ERF76590.1"/>
    <property type="molecule type" value="Genomic_DNA"/>
</dbReference>
<dbReference type="RefSeq" id="XP_007786114.1">
    <property type="nucleotide sequence ID" value="XM_007787924.1"/>
</dbReference>
<evidence type="ECO:0000313" key="2">
    <source>
        <dbReference type="EMBL" id="ERF76590.1"/>
    </source>
</evidence>
<evidence type="ECO:0000256" key="1">
    <source>
        <dbReference type="SAM" id="MobiDB-lite"/>
    </source>
</evidence>
<feature type="compositionally biased region" description="Low complexity" evidence="1">
    <location>
        <begin position="76"/>
        <end position="87"/>
    </location>
</feature>
<feature type="region of interest" description="Disordered" evidence="1">
    <location>
        <begin position="1"/>
        <end position="90"/>
    </location>
</feature>
<dbReference type="eggNOG" id="ENOG502SPNY">
    <property type="taxonomic scope" value="Eukaryota"/>
</dbReference>
<accession>U1I067</accession>
<feature type="compositionally biased region" description="Acidic residues" evidence="1">
    <location>
        <begin position="42"/>
        <end position="52"/>
    </location>
</feature>
<organism evidence="2 3">
    <name type="scientific">Endocarpon pusillum (strain Z07020 / HMAS-L-300199)</name>
    <name type="common">Lichen-forming fungus</name>
    <dbReference type="NCBI Taxonomy" id="1263415"/>
    <lineage>
        <taxon>Eukaryota</taxon>
        <taxon>Fungi</taxon>
        <taxon>Dikarya</taxon>
        <taxon>Ascomycota</taxon>
        <taxon>Pezizomycotina</taxon>
        <taxon>Eurotiomycetes</taxon>
        <taxon>Chaetothyriomycetidae</taxon>
        <taxon>Verrucariales</taxon>
        <taxon>Verrucariaceae</taxon>
        <taxon>Endocarpon</taxon>
    </lineage>
</organism>
<name>U1I067_ENDPU</name>
<proteinExistence type="predicted"/>
<sequence>MSAPSRQFGKLSIDTQMPTTRRQAQGRSAEKPSKPGTAASSSDDDSSEDEQDQPSSRSQPRTQGSLAKGKQRARSESSSSSTDTSTSPIMSRAYKTRDILSTFEADVLPTEFRPDIFETISHVRSPAECMIQLDLEGTIFRLAVNDHAIYRSLSRAQPVQARAVDLFQKVTKRIRITLLAFDEYAKNGTSSAHLPVPHPSVKDLGSRLQEYVDLIKDEVRERHPHGGERAAECLIFLLRDVCNRNHDAFENSTWGRRAPRGEDEDERNLFQCLIGHPSVGRPPFALDALRILPKAVLATASRHEQLDEIRGLLHRQQAPLAYRRAFQGILDSITEATSPTAGPHPGQKRPAAGAGRGGQKRSK</sequence>
<protein>
    <submittedName>
        <fullName evidence="2">Uncharacterized protein</fullName>
    </submittedName>
</protein>
<dbReference type="GeneID" id="19240810"/>